<evidence type="ECO:0000256" key="1">
    <source>
        <dbReference type="ARBA" id="ARBA00004370"/>
    </source>
</evidence>
<keyword evidence="3 5" id="KW-1133">Transmembrane helix</keyword>
<feature type="transmembrane region" description="Helical" evidence="5">
    <location>
        <begin position="28"/>
        <end position="61"/>
    </location>
</feature>
<protein>
    <submittedName>
        <fullName evidence="6">Type IV secretory pathway VirB3 family protein</fullName>
    </submittedName>
</protein>
<evidence type="ECO:0000256" key="4">
    <source>
        <dbReference type="ARBA" id="ARBA00023136"/>
    </source>
</evidence>
<comment type="subcellular location">
    <subcellularLocation>
        <location evidence="1">Membrane</location>
    </subcellularLocation>
</comment>
<dbReference type="GO" id="GO:0016020">
    <property type="term" value="C:membrane"/>
    <property type="evidence" value="ECO:0007669"/>
    <property type="project" value="UniProtKB-SubCell"/>
</dbReference>
<reference evidence="6" key="1">
    <citation type="submission" date="2013-08" db="EMBL/GenBank/DDBJ databases">
        <authorList>
            <person name="Mendez C."/>
            <person name="Richter M."/>
            <person name="Ferrer M."/>
            <person name="Sanchez J."/>
        </authorList>
    </citation>
    <scope>NUCLEOTIDE SEQUENCE</scope>
</reference>
<sequence>MSAPAGRRAPLYPVLTEPLLWFGGERNLVALNLVLAVAFVAGAGLWFLIPLFAGIHLWLVYLGRHEPCAREIYLRYARQGDVYDPWPHSDSRAPRPFGFGRGEPWC</sequence>
<proteinExistence type="predicted"/>
<dbReference type="Pfam" id="PF05101">
    <property type="entry name" value="VirB3"/>
    <property type="match status" value="1"/>
</dbReference>
<gene>
    <name evidence="6" type="ORF">B1B_01542</name>
</gene>
<comment type="caution">
    <text evidence="6">The sequence shown here is derived from an EMBL/GenBank/DDBJ whole genome shotgun (WGS) entry which is preliminary data.</text>
</comment>
<name>T1C3W0_9ZZZZ</name>
<keyword evidence="4 5" id="KW-0472">Membrane</keyword>
<keyword evidence="2 5" id="KW-0812">Transmembrane</keyword>
<evidence type="ECO:0000256" key="5">
    <source>
        <dbReference type="SAM" id="Phobius"/>
    </source>
</evidence>
<accession>T1C3W0</accession>
<organism evidence="6">
    <name type="scientific">mine drainage metagenome</name>
    <dbReference type="NCBI Taxonomy" id="410659"/>
    <lineage>
        <taxon>unclassified sequences</taxon>
        <taxon>metagenomes</taxon>
        <taxon>ecological metagenomes</taxon>
    </lineage>
</organism>
<evidence type="ECO:0000256" key="2">
    <source>
        <dbReference type="ARBA" id="ARBA00022692"/>
    </source>
</evidence>
<dbReference type="InterPro" id="IPR007792">
    <property type="entry name" value="T4SS_VirB3/TrbD/AvhB"/>
</dbReference>
<reference evidence="6" key="2">
    <citation type="journal article" date="2014" name="ISME J.">
        <title>Microbial stratification in low pH oxic and suboxic macroscopic growths along an acid mine drainage.</title>
        <authorList>
            <person name="Mendez-Garcia C."/>
            <person name="Mesa V."/>
            <person name="Sprenger R.R."/>
            <person name="Richter M."/>
            <person name="Diez M.S."/>
            <person name="Solano J."/>
            <person name="Bargiela R."/>
            <person name="Golyshina O.V."/>
            <person name="Manteca A."/>
            <person name="Ramos J.L."/>
            <person name="Gallego J.R."/>
            <person name="Llorente I."/>
            <person name="Martins Dos Santos V.A."/>
            <person name="Jensen O.N."/>
            <person name="Pelaez A.I."/>
            <person name="Sanchez J."/>
            <person name="Ferrer M."/>
        </authorList>
    </citation>
    <scope>NUCLEOTIDE SEQUENCE</scope>
</reference>
<dbReference type="EMBL" id="AUZY01001006">
    <property type="protein sequence ID" value="EQD76667.1"/>
    <property type="molecule type" value="Genomic_DNA"/>
</dbReference>
<dbReference type="AlphaFoldDB" id="T1C3W0"/>
<evidence type="ECO:0000256" key="3">
    <source>
        <dbReference type="ARBA" id="ARBA00022989"/>
    </source>
</evidence>
<evidence type="ECO:0000313" key="6">
    <source>
        <dbReference type="EMBL" id="EQD76667.1"/>
    </source>
</evidence>